<dbReference type="EMBL" id="MVDE01000016">
    <property type="protein sequence ID" value="PKQ66232.1"/>
    <property type="molecule type" value="Genomic_DNA"/>
</dbReference>
<proteinExistence type="predicted"/>
<accession>A0A2N3I7C5</accession>
<gene>
    <name evidence="1" type="ORF">BZG01_11600</name>
</gene>
<sequence length="68" mass="7610">MSENLKTGLLPVAGLFVRARKSLSISLEIYILLIGSHFLNPGNAVRLKRRLFGCSKMPFDSSGELFIW</sequence>
<dbReference type="AlphaFoldDB" id="A0A2N3I7C5"/>
<protein>
    <submittedName>
        <fullName evidence="1">Uncharacterized protein</fullName>
    </submittedName>
</protein>
<organism evidence="1 2">
    <name type="scientific">Labilibaculum manganireducens</name>
    <dbReference type="NCBI Taxonomy" id="1940525"/>
    <lineage>
        <taxon>Bacteria</taxon>
        <taxon>Pseudomonadati</taxon>
        <taxon>Bacteroidota</taxon>
        <taxon>Bacteroidia</taxon>
        <taxon>Marinilabiliales</taxon>
        <taxon>Marinifilaceae</taxon>
        <taxon>Labilibaculum</taxon>
    </lineage>
</organism>
<evidence type="ECO:0000313" key="2">
    <source>
        <dbReference type="Proteomes" id="UP000233618"/>
    </source>
</evidence>
<evidence type="ECO:0000313" key="1">
    <source>
        <dbReference type="EMBL" id="PKQ66232.1"/>
    </source>
</evidence>
<dbReference type="Proteomes" id="UP000233618">
    <property type="component" value="Unassembled WGS sequence"/>
</dbReference>
<comment type="caution">
    <text evidence="1">The sequence shown here is derived from an EMBL/GenBank/DDBJ whole genome shotgun (WGS) entry which is preliminary data.</text>
</comment>
<name>A0A2N3I7C5_9BACT</name>
<reference evidence="1 2" key="1">
    <citation type="journal article" date="2017" name="Front. Microbiol.">
        <title>Labilibaculum manganireducens gen. nov., sp. nov. and Labilibaculum filiforme sp. nov., Novel Bacteroidetes Isolated from Subsurface Sediments of the Baltic Sea.</title>
        <authorList>
            <person name="Vandieken V."/>
            <person name="Marshall I.P."/>
            <person name="Niemann H."/>
            <person name="Engelen B."/>
            <person name="Cypionka H."/>
        </authorList>
    </citation>
    <scope>NUCLEOTIDE SEQUENCE [LARGE SCALE GENOMIC DNA]</scope>
    <source>
        <strain evidence="1 2">59.10-2M</strain>
    </source>
</reference>
<dbReference type="RefSeq" id="WP_101310008.1">
    <property type="nucleotide sequence ID" value="NZ_MVDE01000016.1"/>
</dbReference>
<keyword evidence="2" id="KW-1185">Reference proteome</keyword>